<gene>
    <name evidence="1" type="ORF">FNV43_RR17217</name>
</gene>
<organism evidence="1 2">
    <name type="scientific">Rhamnella rubrinervis</name>
    <dbReference type="NCBI Taxonomy" id="2594499"/>
    <lineage>
        <taxon>Eukaryota</taxon>
        <taxon>Viridiplantae</taxon>
        <taxon>Streptophyta</taxon>
        <taxon>Embryophyta</taxon>
        <taxon>Tracheophyta</taxon>
        <taxon>Spermatophyta</taxon>
        <taxon>Magnoliopsida</taxon>
        <taxon>eudicotyledons</taxon>
        <taxon>Gunneridae</taxon>
        <taxon>Pentapetalae</taxon>
        <taxon>rosids</taxon>
        <taxon>fabids</taxon>
        <taxon>Rosales</taxon>
        <taxon>Rhamnaceae</taxon>
        <taxon>rhamnoid group</taxon>
        <taxon>Rhamneae</taxon>
        <taxon>Rhamnella</taxon>
    </lineage>
</organism>
<evidence type="ECO:0000313" key="2">
    <source>
        <dbReference type="Proteomes" id="UP000796880"/>
    </source>
</evidence>
<name>A0A8K0GRP7_9ROSA</name>
<proteinExistence type="predicted"/>
<protein>
    <submittedName>
        <fullName evidence="1">Uncharacterized protein</fullName>
    </submittedName>
</protein>
<comment type="caution">
    <text evidence="1">The sequence shown here is derived from an EMBL/GenBank/DDBJ whole genome shotgun (WGS) entry which is preliminary data.</text>
</comment>
<dbReference type="AlphaFoldDB" id="A0A8K0GRP7"/>
<keyword evidence="2" id="KW-1185">Reference proteome</keyword>
<dbReference type="Proteomes" id="UP000796880">
    <property type="component" value="Unassembled WGS sequence"/>
</dbReference>
<evidence type="ECO:0000313" key="1">
    <source>
        <dbReference type="EMBL" id="KAF3438942.1"/>
    </source>
</evidence>
<sequence length="82" mass="9088">MALQNGRSGWQVGLAILQGLQYSLIRPANQQCEPGISQVELASLQGLQTDSCNFAGTLKANPLWLHSCKEFQSQFFQSFPIF</sequence>
<accession>A0A8K0GRP7</accession>
<reference evidence="1" key="1">
    <citation type="submission" date="2020-03" db="EMBL/GenBank/DDBJ databases">
        <title>A high-quality chromosome-level genome assembly of a woody plant with both climbing and erect habits, Rhamnella rubrinervis.</title>
        <authorList>
            <person name="Lu Z."/>
            <person name="Yang Y."/>
            <person name="Zhu X."/>
            <person name="Sun Y."/>
        </authorList>
    </citation>
    <scope>NUCLEOTIDE SEQUENCE</scope>
    <source>
        <strain evidence="1">BYM</strain>
        <tissue evidence="1">Leaf</tissue>
    </source>
</reference>
<dbReference type="EMBL" id="VOIH02000008">
    <property type="protein sequence ID" value="KAF3438942.1"/>
    <property type="molecule type" value="Genomic_DNA"/>
</dbReference>